<dbReference type="OrthoDB" id="514777at2759"/>
<dbReference type="SUPFAM" id="SSF48371">
    <property type="entry name" value="ARM repeat"/>
    <property type="match status" value="1"/>
</dbReference>
<feature type="compositionally biased region" description="Basic residues" evidence="1">
    <location>
        <begin position="480"/>
        <end position="490"/>
    </location>
</feature>
<gene>
    <name evidence="3" type="primary">106080530</name>
</gene>
<dbReference type="KEGG" id="scac:106080530"/>
<dbReference type="PANTHER" id="PTHR23253:SF78">
    <property type="entry name" value="EUKARYOTIC TRANSLATION INITIATION FACTOR 4G1, ISOFORM B-RELATED"/>
    <property type="match status" value="1"/>
</dbReference>
<feature type="compositionally biased region" description="Basic and acidic residues" evidence="1">
    <location>
        <begin position="171"/>
        <end position="183"/>
    </location>
</feature>
<feature type="compositionally biased region" description="Basic residues" evidence="1">
    <location>
        <begin position="66"/>
        <end position="80"/>
    </location>
</feature>
<feature type="domain" description="MIF4G" evidence="2">
    <location>
        <begin position="205"/>
        <end position="442"/>
    </location>
</feature>
<dbReference type="Pfam" id="PF02854">
    <property type="entry name" value="MIF4G"/>
    <property type="match status" value="1"/>
</dbReference>
<dbReference type="EnsemblMetazoa" id="SCAU008833-RA">
    <property type="protein sequence ID" value="SCAU008833-PA"/>
    <property type="gene ID" value="SCAU008833"/>
</dbReference>
<dbReference type="GO" id="GO:0016281">
    <property type="term" value="C:eukaryotic translation initiation factor 4F complex"/>
    <property type="evidence" value="ECO:0007669"/>
    <property type="project" value="TreeGrafter"/>
</dbReference>
<dbReference type="Proteomes" id="UP000095300">
    <property type="component" value="Unassembled WGS sequence"/>
</dbReference>
<proteinExistence type="predicted"/>
<sequence>MEDKGVVPSSASVCSNCSGSLNFDLQVIQRHLDCIINRMDDDRLYHKENLDAAVAEIRKEMSQRLKPRIIFGRKRYKKTNKNSPTSGNNQTSPTSGNNQTSQTAANSRNSLAAANNAKDATKSENSRNAPQKSIKAKKVKFLCDRPIVNADNQENRNAIAASAAGAANRTIENETKGQNDLKAKSNGLSDSPKDNTETSLAIPQEEQIKNTLNTLNTNNFDTALMTIDKLLEDSPHLSEKLPMWSFEIAINRPKEMTAVYLKFLKDLLQAKYQRALTVTLTKQLREEFETHVKNPHVIEDKMKPLIEELNACTDVVEHSKLQTKYEDQLYLLHQRGLAVVRFLGEMYKLQLLTRDRVFYCIESLLEVCSNEKLEYMCELLTCVGYLLDNESMTKPTSGRIEKVFDRIKEILQARGSNEENIHNISSPTYFMLQAIVDMRQRAWDQTTASSGAQNNASTSGLSSNNNQAQQQYRNGGKGFSKNRRRHQNWI</sequence>
<dbReference type="AlphaFoldDB" id="A0A1I8PK85"/>
<feature type="compositionally biased region" description="Polar residues" evidence="1">
    <location>
        <begin position="446"/>
        <end position="473"/>
    </location>
</feature>
<dbReference type="VEuPathDB" id="VectorBase:SCAU008833"/>
<dbReference type="GO" id="GO:0003743">
    <property type="term" value="F:translation initiation factor activity"/>
    <property type="evidence" value="ECO:0007669"/>
    <property type="project" value="TreeGrafter"/>
</dbReference>
<feature type="region of interest" description="Disordered" evidence="1">
    <location>
        <begin position="163"/>
        <end position="199"/>
    </location>
</feature>
<dbReference type="InterPro" id="IPR016024">
    <property type="entry name" value="ARM-type_fold"/>
</dbReference>
<feature type="region of interest" description="Disordered" evidence="1">
    <location>
        <begin position="66"/>
        <end position="108"/>
    </location>
</feature>
<dbReference type="Gene3D" id="1.25.40.180">
    <property type="match status" value="1"/>
</dbReference>
<protein>
    <recommendedName>
        <fullName evidence="2">MIF4G domain-containing protein</fullName>
    </recommendedName>
</protein>
<reference evidence="3" key="1">
    <citation type="submission" date="2020-05" db="UniProtKB">
        <authorList>
            <consortium name="EnsemblMetazoa"/>
        </authorList>
    </citation>
    <scope>IDENTIFICATION</scope>
    <source>
        <strain evidence="3">USDA</strain>
    </source>
</reference>
<dbReference type="GO" id="GO:0003729">
    <property type="term" value="F:mRNA binding"/>
    <property type="evidence" value="ECO:0007669"/>
    <property type="project" value="TreeGrafter"/>
</dbReference>
<name>A0A1I8PK85_STOCA</name>
<evidence type="ECO:0000256" key="1">
    <source>
        <dbReference type="SAM" id="MobiDB-lite"/>
    </source>
</evidence>
<evidence type="ECO:0000259" key="2">
    <source>
        <dbReference type="SMART" id="SM00543"/>
    </source>
</evidence>
<keyword evidence="4" id="KW-1185">Reference proteome</keyword>
<feature type="region of interest" description="Disordered" evidence="1">
    <location>
        <begin position="114"/>
        <end position="133"/>
    </location>
</feature>
<dbReference type="SMART" id="SM00543">
    <property type="entry name" value="MIF4G"/>
    <property type="match status" value="1"/>
</dbReference>
<dbReference type="InterPro" id="IPR003890">
    <property type="entry name" value="MIF4G-like_typ-3"/>
</dbReference>
<accession>A0A1I8PK85</accession>
<organism evidence="3 4">
    <name type="scientific">Stomoxys calcitrans</name>
    <name type="common">Stable fly</name>
    <name type="synonym">Conops calcitrans</name>
    <dbReference type="NCBI Taxonomy" id="35570"/>
    <lineage>
        <taxon>Eukaryota</taxon>
        <taxon>Metazoa</taxon>
        <taxon>Ecdysozoa</taxon>
        <taxon>Arthropoda</taxon>
        <taxon>Hexapoda</taxon>
        <taxon>Insecta</taxon>
        <taxon>Pterygota</taxon>
        <taxon>Neoptera</taxon>
        <taxon>Endopterygota</taxon>
        <taxon>Diptera</taxon>
        <taxon>Brachycera</taxon>
        <taxon>Muscomorpha</taxon>
        <taxon>Muscoidea</taxon>
        <taxon>Muscidae</taxon>
        <taxon>Stomoxys</taxon>
    </lineage>
</organism>
<dbReference type="PANTHER" id="PTHR23253">
    <property type="entry name" value="EUKARYOTIC TRANSLATION INITIATION FACTOR 4 GAMMA"/>
    <property type="match status" value="1"/>
</dbReference>
<evidence type="ECO:0000313" key="3">
    <source>
        <dbReference type="EnsemblMetazoa" id="SCAU008833-PA"/>
    </source>
</evidence>
<evidence type="ECO:0000313" key="4">
    <source>
        <dbReference type="Proteomes" id="UP000095300"/>
    </source>
</evidence>
<feature type="region of interest" description="Disordered" evidence="1">
    <location>
        <begin position="446"/>
        <end position="490"/>
    </location>
</feature>
<dbReference type="STRING" id="35570.A0A1I8PK85"/>
<feature type="compositionally biased region" description="Polar residues" evidence="1">
    <location>
        <begin position="81"/>
        <end position="103"/>
    </location>
</feature>